<protein>
    <submittedName>
        <fullName evidence="2">Dienelactone hydrolase</fullName>
    </submittedName>
</protein>
<comment type="caution">
    <text evidence="2">The sequence shown here is derived from an EMBL/GenBank/DDBJ whole genome shotgun (WGS) entry which is preliminary data.</text>
</comment>
<sequence length="277" mass="29481">MTPKQSPETELADFDRAEFTHSGKTRTIYRRGEGPAVVVIAEMPGITPKVLNFARKVSDIGCTAVVPSLFGVDGLDPMPDNLGYLKSVGVLTSVLVPTCISREFTVLATGKSSPVVTWLRALAADEHERCGGPGVGAIGMCFTGGFALAMAADDRLLAPVLAQPSMPFRPVGAANIDISPDDLAVVKGRCAAGLEVMGVRFRKDKLSPAARFDYLRRELGDAFVAIEIDDDAAGPSPMPPHSPLTEHLIDEPGQPTRAALDEVLDLFRRKLLVDASS</sequence>
<dbReference type="RefSeq" id="WP_099383186.1">
    <property type="nucleotide sequence ID" value="NZ_PEBD01000008.1"/>
</dbReference>
<feature type="domain" description="Dienelactone hydrolase" evidence="1">
    <location>
        <begin position="34"/>
        <end position="164"/>
    </location>
</feature>
<evidence type="ECO:0000259" key="1">
    <source>
        <dbReference type="Pfam" id="PF01738"/>
    </source>
</evidence>
<dbReference type="GO" id="GO:0016787">
    <property type="term" value="F:hydrolase activity"/>
    <property type="evidence" value="ECO:0007669"/>
    <property type="project" value="UniProtKB-KW"/>
</dbReference>
<evidence type="ECO:0000313" key="2">
    <source>
        <dbReference type="EMBL" id="PHV67194.1"/>
    </source>
</evidence>
<dbReference type="InterPro" id="IPR002925">
    <property type="entry name" value="Dienelactn_hydro"/>
</dbReference>
<organism evidence="2 3">
    <name type="scientific">Williamsia marianensis</name>
    <dbReference type="NCBI Taxonomy" id="85044"/>
    <lineage>
        <taxon>Bacteria</taxon>
        <taxon>Bacillati</taxon>
        <taxon>Actinomycetota</taxon>
        <taxon>Actinomycetes</taxon>
        <taxon>Mycobacteriales</taxon>
        <taxon>Nocardiaceae</taxon>
        <taxon>Williamsia</taxon>
    </lineage>
</organism>
<keyword evidence="2" id="KW-0378">Hydrolase</keyword>
<evidence type="ECO:0000313" key="3">
    <source>
        <dbReference type="Proteomes" id="UP000225108"/>
    </source>
</evidence>
<dbReference type="Gene3D" id="3.40.50.1820">
    <property type="entry name" value="alpha/beta hydrolase"/>
    <property type="match status" value="1"/>
</dbReference>
<dbReference type="Pfam" id="PF01738">
    <property type="entry name" value="DLH"/>
    <property type="match status" value="1"/>
</dbReference>
<dbReference type="SUPFAM" id="SSF53474">
    <property type="entry name" value="alpha/beta-Hydrolases"/>
    <property type="match status" value="1"/>
</dbReference>
<gene>
    <name evidence="2" type="ORF">CSW57_13425</name>
</gene>
<dbReference type="AlphaFoldDB" id="A0A2G3PN16"/>
<name>A0A2G3PN16_WILMA</name>
<proteinExistence type="predicted"/>
<dbReference type="InterPro" id="IPR029058">
    <property type="entry name" value="AB_hydrolase_fold"/>
</dbReference>
<accession>A0A2G3PN16</accession>
<dbReference type="Proteomes" id="UP000225108">
    <property type="component" value="Unassembled WGS sequence"/>
</dbReference>
<reference evidence="2 3" key="1">
    <citation type="submission" date="2017-10" db="EMBL/GenBank/DDBJ databases">
        <title>The draft genome sequence of Williamsia sp. BULT 1.1 isolated from the semi-arid grassland soils from South Africa.</title>
        <authorList>
            <person name="Kabwe M.H."/>
            <person name="Govender N."/>
            <person name="Mutseka Lunga P."/>
            <person name="Vikram S."/>
            <person name="Makhalanyane T.P."/>
        </authorList>
    </citation>
    <scope>NUCLEOTIDE SEQUENCE [LARGE SCALE GENOMIC DNA]</scope>
    <source>
        <strain evidence="2 3">BULT 1.1</strain>
    </source>
</reference>
<dbReference type="EMBL" id="PEBD01000008">
    <property type="protein sequence ID" value="PHV67194.1"/>
    <property type="molecule type" value="Genomic_DNA"/>
</dbReference>